<dbReference type="AlphaFoldDB" id="A0A2P4YVL2"/>
<sequence>MSYTSLDNILQDFGHWPTQSEFIRKVITVSDSYYPERKRKCWIGRLYVELTQVYRRVEKVETILGDNLASITHNSVFGPNVGIRVTDKLVLFPNIQRPTLKQIFIPKPLEAEQHPIFQDLHGGIVKEFVKFSKEERCLLLPVQDDLQMRLALRLLPVRSRFWFLANQIPDVQSCPFNDCGAMETAKHTTIATIYSTFSSHYRRLLRYTKNDNNNTYTAIIQKLRSTEHLGDYIRRNEEHFRVRHIQLHLTYRTGVIFQTLTD</sequence>
<evidence type="ECO:0000313" key="2">
    <source>
        <dbReference type="Proteomes" id="UP000237271"/>
    </source>
</evidence>
<name>A0A2P4YVL2_9STRA</name>
<proteinExistence type="predicted"/>
<protein>
    <submittedName>
        <fullName evidence="1">Uncharacterized protein</fullName>
    </submittedName>
</protein>
<organism evidence="1 2">
    <name type="scientific">Phytophthora palmivora</name>
    <dbReference type="NCBI Taxonomy" id="4796"/>
    <lineage>
        <taxon>Eukaryota</taxon>
        <taxon>Sar</taxon>
        <taxon>Stramenopiles</taxon>
        <taxon>Oomycota</taxon>
        <taxon>Peronosporomycetes</taxon>
        <taxon>Peronosporales</taxon>
        <taxon>Peronosporaceae</taxon>
        <taxon>Phytophthora</taxon>
    </lineage>
</organism>
<evidence type="ECO:0000313" key="1">
    <source>
        <dbReference type="EMBL" id="POM81833.1"/>
    </source>
</evidence>
<dbReference type="OrthoDB" id="165842at2759"/>
<gene>
    <name evidence="1" type="ORF">PHPALM_153</name>
</gene>
<accession>A0A2P4YVL2</accession>
<reference evidence="1 2" key="1">
    <citation type="journal article" date="2017" name="Genome Biol. Evol.">
        <title>Phytophthora megakarya and P. palmivora, closely related causal agents of cacao black pod rot, underwent increases in genome sizes and gene numbers by different mechanisms.</title>
        <authorList>
            <person name="Ali S.S."/>
            <person name="Shao J."/>
            <person name="Lary D.J."/>
            <person name="Kronmiller B."/>
            <person name="Shen D."/>
            <person name="Strem M.D."/>
            <person name="Amoako-Attah I."/>
            <person name="Akrofi A.Y."/>
            <person name="Begoude B.A."/>
            <person name="Ten Hoopen G.M."/>
            <person name="Coulibaly K."/>
            <person name="Kebe B.I."/>
            <person name="Melnick R.L."/>
            <person name="Guiltinan M.J."/>
            <person name="Tyler B.M."/>
            <person name="Meinhardt L.W."/>
            <person name="Bailey B.A."/>
        </authorList>
    </citation>
    <scope>NUCLEOTIDE SEQUENCE [LARGE SCALE GENOMIC DNA]</scope>
    <source>
        <strain evidence="2">sbr112.9</strain>
    </source>
</reference>
<dbReference type="EMBL" id="NCKW01000012">
    <property type="protein sequence ID" value="POM81833.1"/>
    <property type="molecule type" value="Genomic_DNA"/>
</dbReference>
<dbReference type="Proteomes" id="UP000237271">
    <property type="component" value="Unassembled WGS sequence"/>
</dbReference>
<keyword evidence="2" id="KW-1185">Reference proteome</keyword>
<comment type="caution">
    <text evidence="1">The sequence shown here is derived from an EMBL/GenBank/DDBJ whole genome shotgun (WGS) entry which is preliminary data.</text>
</comment>